<dbReference type="HOGENOM" id="CLU_2828281_0_0_5"/>
<dbReference type="STRING" id="1211777.BN77_p10439"/>
<dbReference type="Proteomes" id="UP000009319">
    <property type="component" value="Unassembled WGS sequence"/>
</dbReference>
<keyword evidence="2" id="KW-1185">Reference proteome</keyword>
<proteinExistence type="predicted"/>
<dbReference type="AlphaFoldDB" id="K0PYW4"/>
<evidence type="ECO:0000313" key="1">
    <source>
        <dbReference type="EMBL" id="CCM79188.1"/>
    </source>
</evidence>
<organism evidence="1 2">
    <name type="scientific">Rhizobium mesoamericanum STM3625</name>
    <dbReference type="NCBI Taxonomy" id="1211777"/>
    <lineage>
        <taxon>Bacteria</taxon>
        <taxon>Pseudomonadati</taxon>
        <taxon>Pseudomonadota</taxon>
        <taxon>Alphaproteobacteria</taxon>
        <taxon>Hyphomicrobiales</taxon>
        <taxon>Rhizobiaceae</taxon>
        <taxon>Rhizobium/Agrobacterium group</taxon>
        <taxon>Rhizobium</taxon>
    </lineage>
</organism>
<gene>
    <name evidence="1" type="ORF">BN77_p10439</name>
</gene>
<sequence length="66" mass="7317">MFAMQMFGTKFASGDFDVDTLGHAISICIVKSGPQKFAVRDKIGNSAPLPEQKLEREDNHDRTFTA</sequence>
<comment type="caution">
    <text evidence="1">The sequence shown here is derived from an EMBL/GenBank/DDBJ whole genome shotgun (WGS) entry which is preliminary data.</text>
</comment>
<evidence type="ECO:0000313" key="2">
    <source>
        <dbReference type="Proteomes" id="UP000009319"/>
    </source>
</evidence>
<reference evidence="1 2" key="1">
    <citation type="journal article" date="2013" name="Genome Announc.">
        <title>Draft Genome Sequence of Rhizobium mesoamericanum STM3625, a Nitrogen-Fixing Symbiont of Mimosa pudica Isolated in French Guiana (South America).</title>
        <authorList>
            <person name="Moulin L."/>
            <person name="Mornico D."/>
            <person name="Melkonian R."/>
            <person name="Klonowska A."/>
        </authorList>
    </citation>
    <scope>NUCLEOTIDE SEQUENCE [LARGE SCALE GENOMIC DNA]</scope>
    <source>
        <strain evidence="1 2">STM3625</strain>
    </source>
</reference>
<dbReference type="EMBL" id="CANI01000043">
    <property type="protein sequence ID" value="CCM79188.1"/>
    <property type="molecule type" value="Genomic_DNA"/>
</dbReference>
<name>K0PYW4_9HYPH</name>
<accession>K0PYW4</accession>
<protein>
    <submittedName>
        <fullName evidence="1">Uncharacterized protein</fullName>
    </submittedName>
</protein>